<organism evidence="1 2">
    <name type="scientific">Roseateles hydrophilus</name>
    <dbReference type="NCBI Taxonomy" id="2975054"/>
    <lineage>
        <taxon>Bacteria</taxon>
        <taxon>Pseudomonadati</taxon>
        <taxon>Pseudomonadota</taxon>
        <taxon>Betaproteobacteria</taxon>
        <taxon>Burkholderiales</taxon>
        <taxon>Sphaerotilaceae</taxon>
        <taxon>Roseateles</taxon>
    </lineage>
</organism>
<evidence type="ECO:0000313" key="1">
    <source>
        <dbReference type="EMBL" id="MCY4746480.1"/>
    </source>
</evidence>
<keyword evidence="2" id="KW-1185">Reference proteome</keyword>
<gene>
    <name evidence="1" type="ORF">NYO99_15970</name>
</gene>
<evidence type="ECO:0000313" key="2">
    <source>
        <dbReference type="Proteomes" id="UP001076464"/>
    </source>
</evidence>
<protein>
    <submittedName>
        <fullName evidence="1">Uncharacterized protein</fullName>
    </submittedName>
</protein>
<reference evidence="1" key="1">
    <citation type="submission" date="2022-08" db="EMBL/GenBank/DDBJ databases">
        <title>Genome sequencing of Pelomonas sp. UHG3.</title>
        <authorList>
            <person name="So Y."/>
        </authorList>
    </citation>
    <scope>NUCLEOTIDE SEQUENCE</scope>
    <source>
        <strain evidence="1">UHG3</strain>
    </source>
</reference>
<comment type="caution">
    <text evidence="1">The sequence shown here is derived from an EMBL/GenBank/DDBJ whole genome shotgun (WGS) entry which is preliminary data.</text>
</comment>
<dbReference type="EMBL" id="JAPPUY010000004">
    <property type="protein sequence ID" value="MCY4746480.1"/>
    <property type="molecule type" value="Genomic_DNA"/>
</dbReference>
<dbReference type="Proteomes" id="UP001076464">
    <property type="component" value="Unassembled WGS sequence"/>
</dbReference>
<proteinExistence type="predicted"/>
<accession>A0ACC6CDU6</accession>
<name>A0ACC6CDU6_9BURK</name>
<sequence length="148" mass="15937">MRAAQAAAGPGAVAPGALLQGEAMQRLWTRLLALLAHLAQVCRDPEGERLLRGVGVRRTQVLIAGLDGEYGKSRELAARCGCEPSGPAVQALAAQLTRRDDLAQSFLELGHCYEQLLHLWAPPAGTHRHNWLDSRARVHLARAAALRG</sequence>